<dbReference type="EMBL" id="JYDJ01000361">
    <property type="protein sequence ID" value="KRX36480.1"/>
    <property type="molecule type" value="Genomic_DNA"/>
</dbReference>
<sequence>MLNGHCATAAEPECLLEAWKGTKDVTPAAYNCPTIRITKFPLSLNVDLRSVRSVYKLAKSEAE</sequence>
<protein>
    <submittedName>
        <fullName evidence="1">Uncharacterized protein</fullName>
    </submittedName>
</protein>
<name>A0A0V0TC33_9BILA</name>
<reference evidence="1 2" key="1">
    <citation type="submission" date="2015-01" db="EMBL/GenBank/DDBJ databases">
        <title>Evolution of Trichinella species and genotypes.</title>
        <authorList>
            <person name="Korhonen P.K."/>
            <person name="Edoardo P."/>
            <person name="Giuseppe L.R."/>
            <person name="Gasser R.B."/>
        </authorList>
    </citation>
    <scope>NUCLEOTIDE SEQUENCE [LARGE SCALE GENOMIC DNA]</scope>
    <source>
        <strain evidence="1">ISS417</strain>
    </source>
</reference>
<keyword evidence="2" id="KW-1185">Reference proteome</keyword>
<proteinExistence type="predicted"/>
<organism evidence="1 2">
    <name type="scientific">Trichinella murrelli</name>
    <dbReference type="NCBI Taxonomy" id="144512"/>
    <lineage>
        <taxon>Eukaryota</taxon>
        <taxon>Metazoa</taxon>
        <taxon>Ecdysozoa</taxon>
        <taxon>Nematoda</taxon>
        <taxon>Enoplea</taxon>
        <taxon>Dorylaimia</taxon>
        <taxon>Trichinellida</taxon>
        <taxon>Trichinellidae</taxon>
        <taxon>Trichinella</taxon>
    </lineage>
</organism>
<dbReference type="Proteomes" id="UP000055048">
    <property type="component" value="Unassembled WGS sequence"/>
</dbReference>
<dbReference type="AlphaFoldDB" id="A0A0V0TC33"/>
<evidence type="ECO:0000313" key="2">
    <source>
        <dbReference type="Proteomes" id="UP000055048"/>
    </source>
</evidence>
<accession>A0A0V0TC33</accession>
<comment type="caution">
    <text evidence="1">The sequence shown here is derived from an EMBL/GenBank/DDBJ whole genome shotgun (WGS) entry which is preliminary data.</text>
</comment>
<evidence type="ECO:0000313" key="1">
    <source>
        <dbReference type="EMBL" id="KRX36480.1"/>
    </source>
</evidence>
<gene>
    <name evidence="1" type="ORF">T05_9905</name>
</gene>